<sequence length="146" mass="15221">MLSLPITDMNPRPRSTASFIAKTRSDLIAALVTGNSPLVSVPDFASCISTDEDATWNVMTPTDFYKHKQQKTYPASLIQISVAQESTPESSCVEQLSLDQGLSVGAFVGAAVAALVVGLAGGIGATTTVDRRKNNACAAESTTDLG</sequence>
<reference evidence="2 3" key="1">
    <citation type="submission" date="2011-02" db="EMBL/GenBank/DDBJ databases">
        <title>The Genome Sequence of Sphaeroforma arctica JP610.</title>
        <authorList>
            <consortium name="The Broad Institute Genome Sequencing Platform"/>
            <person name="Russ C."/>
            <person name="Cuomo C."/>
            <person name="Young S.K."/>
            <person name="Zeng Q."/>
            <person name="Gargeya S."/>
            <person name="Alvarado L."/>
            <person name="Berlin A."/>
            <person name="Chapman S.B."/>
            <person name="Chen Z."/>
            <person name="Freedman E."/>
            <person name="Gellesch M."/>
            <person name="Goldberg J."/>
            <person name="Griggs A."/>
            <person name="Gujja S."/>
            <person name="Heilman E."/>
            <person name="Heiman D."/>
            <person name="Howarth C."/>
            <person name="Mehta T."/>
            <person name="Neiman D."/>
            <person name="Pearson M."/>
            <person name="Roberts A."/>
            <person name="Saif S."/>
            <person name="Shea T."/>
            <person name="Shenoy N."/>
            <person name="Sisk P."/>
            <person name="Stolte C."/>
            <person name="Sykes S."/>
            <person name="White J."/>
            <person name="Yandava C."/>
            <person name="Burger G."/>
            <person name="Gray M.W."/>
            <person name="Holland P.W.H."/>
            <person name="King N."/>
            <person name="Lang F.B.F."/>
            <person name="Roger A.J."/>
            <person name="Ruiz-Trillo I."/>
            <person name="Haas B."/>
            <person name="Nusbaum C."/>
            <person name="Birren B."/>
        </authorList>
    </citation>
    <scope>NUCLEOTIDE SEQUENCE [LARGE SCALE GENOMIC DNA]</scope>
    <source>
        <strain evidence="2 3">JP610</strain>
    </source>
</reference>
<dbReference type="RefSeq" id="XP_014157969.1">
    <property type="nucleotide sequence ID" value="XM_014302494.1"/>
</dbReference>
<dbReference type="EMBL" id="KQ241790">
    <property type="protein sequence ID" value="KNC84067.1"/>
    <property type="molecule type" value="Genomic_DNA"/>
</dbReference>
<keyword evidence="1" id="KW-0472">Membrane</keyword>
<keyword evidence="3" id="KW-1185">Reference proteome</keyword>
<protein>
    <submittedName>
        <fullName evidence="2">Uncharacterized protein</fullName>
    </submittedName>
</protein>
<evidence type="ECO:0000313" key="2">
    <source>
        <dbReference type="EMBL" id="KNC84067.1"/>
    </source>
</evidence>
<feature type="transmembrane region" description="Helical" evidence="1">
    <location>
        <begin position="104"/>
        <end position="125"/>
    </location>
</feature>
<dbReference type="GeneID" id="25904199"/>
<proteinExistence type="predicted"/>
<dbReference type="Proteomes" id="UP000054560">
    <property type="component" value="Unassembled WGS sequence"/>
</dbReference>
<keyword evidence="1" id="KW-1133">Transmembrane helix</keyword>
<evidence type="ECO:0000313" key="3">
    <source>
        <dbReference type="Proteomes" id="UP000054560"/>
    </source>
</evidence>
<gene>
    <name evidence="2" type="ORF">SARC_03695</name>
</gene>
<evidence type="ECO:0000256" key="1">
    <source>
        <dbReference type="SAM" id="Phobius"/>
    </source>
</evidence>
<accession>A0A0L0G4W4</accession>
<name>A0A0L0G4W4_9EUKA</name>
<keyword evidence="1" id="KW-0812">Transmembrane</keyword>
<organism evidence="2 3">
    <name type="scientific">Sphaeroforma arctica JP610</name>
    <dbReference type="NCBI Taxonomy" id="667725"/>
    <lineage>
        <taxon>Eukaryota</taxon>
        <taxon>Ichthyosporea</taxon>
        <taxon>Ichthyophonida</taxon>
        <taxon>Sphaeroforma</taxon>
    </lineage>
</organism>
<dbReference type="AlphaFoldDB" id="A0A0L0G4W4"/>